<gene>
    <name evidence="2" type="ORF">ENR64_19495</name>
</gene>
<dbReference type="AlphaFoldDB" id="A0A7C3PH77"/>
<accession>A0A7C3PH77</accession>
<name>A0A7C3PH77_9CYAN</name>
<feature type="transmembrane region" description="Helical" evidence="1">
    <location>
        <begin position="47"/>
        <end position="63"/>
    </location>
</feature>
<dbReference type="InterPro" id="IPR021515">
    <property type="entry name" value="DUF3177"/>
</dbReference>
<comment type="caution">
    <text evidence="2">The sequence shown here is derived from an EMBL/GenBank/DDBJ whole genome shotgun (WGS) entry which is preliminary data.</text>
</comment>
<feature type="transmembrane region" description="Helical" evidence="1">
    <location>
        <begin position="109"/>
        <end position="128"/>
    </location>
</feature>
<sequence length="201" mass="23141">MPTFTWLPALVWTDYRLALLLLVVVPLVLLIWAAVKGNEVLQRLLIIYWRVSSLLAVTVYLMIGSFPISFVTGWVARLLIPLSLWFWVDLNEEIREQKSNALKLSFTTWRWAVSIYNLIGAAILTPFLQCAFKPGQAMVQDSFCQPWLAPTWLYYQVFHTGRFKPYFLGFLGLIGLGVYVLYFAWFLVVRLGRQGRSAVGQ</sequence>
<keyword evidence="1" id="KW-0472">Membrane</keyword>
<organism evidence="2">
    <name type="scientific">Oscillatoriales cyanobacterium SpSt-418</name>
    <dbReference type="NCBI Taxonomy" id="2282169"/>
    <lineage>
        <taxon>Bacteria</taxon>
        <taxon>Bacillati</taxon>
        <taxon>Cyanobacteriota</taxon>
        <taxon>Cyanophyceae</taxon>
        <taxon>Oscillatoriophycideae</taxon>
        <taxon>Oscillatoriales</taxon>
    </lineage>
</organism>
<dbReference type="EMBL" id="DSRU01000277">
    <property type="protein sequence ID" value="HFM99894.1"/>
    <property type="molecule type" value="Genomic_DNA"/>
</dbReference>
<evidence type="ECO:0000313" key="2">
    <source>
        <dbReference type="EMBL" id="HFM99894.1"/>
    </source>
</evidence>
<evidence type="ECO:0000256" key="1">
    <source>
        <dbReference type="SAM" id="Phobius"/>
    </source>
</evidence>
<reference evidence="2" key="1">
    <citation type="journal article" date="2020" name="mSystems">
        <title>Genome- and Community-Level Interaction Insights into Carbon Utilization and Element Cycling Functions of Hydrothermarchaeota in Hydrothermal Sediment.</title>
        <authorList>
            <person name="Zhou Z."/>
            <person name="Liu Y."/>
            <person name="Xu W."/>
            <person name="Pan J."/>
            <person name="Luo Z.H."/>
            <person name="Li M."/>
        </authorList>
    </citation>
    <scope>NUCLEOTIDE SEQUENCE [LARGE SCALE GENOMIC DNA]</scope>
    <source>
        <strain evidence="2">SpSt-418</strain>
    </source>
</reference>
<protein>
    <submittedName>
        <fullName evidence="2">DUF3177 family protein</fullName>
    </submittedName>
</protein>
<feature type="transmembrane region" description="Helical" evidence="1">
    <location>
        <begin position="69"/>
        <end position="88"/>
    </location>
</feature>
<feature type="transmembrane region" description="Helical" evidence="1">
    <location>
        <begin position="15"/>
        <end position="35"/>
    </location>
</feature>
<proteinExistence type="predicted"/>
<feature type="transmembrane region" description="Helical" evidence="1">
    <location>
        <begin position="166"/>
        <end position="188"/>
    </location>
</feature>
<keyword evidence="1" id="KW-1133">Transmembrane helix</keyword>
<keyword evidence="1" id="KW-0812">Transmembrane</keyword>
<dbReference type="Pfam" id="PF11375">
    <property type="entry name" value="DUF3177"/>
    <property type="match status" value="1"/>
</dbReference>